<feature type="compositionally biased region" description="Basic and acidic residues" evidence="1">
    <location>
        <begin position="368"/>
        <end position="386"/>
    </location>
</feature>
<feature type="region of interest" description="Disordered" evidence="1">
    <location>
        <begin position="243"/>
        <end position="279"/>
    </location>
</feature>
<evidence type="ECO:0000313" key="2">
    <source>
        <dbReference type="EMBL" id="KAF2420157.1"/>
    </source>
</evidence>
<protein>
    <submittedName>
        <fullName evidence="2">Uncharacterized protein</fullName>
    </submittedName>
</protein>
<dbReference type="AlphaFoldDB" id="A0A9P4TTL7"/>
<evidence type="ECO:0000313" key="3">
    <source>
        <dbReference type="Proteomes" id="UP000800235"/>
    </source>
</evidence>
<reference evidence="2" key="1">
    <citation type="journal article" date="2020" name="Stud. Mycol.">
        <title>101 Dothideomycetes genomes: a test case for predicting lifestyles and emergence of pathogens.</title>
        <authorList>
            <person name="Haridas S."/>
            <person name="Albert R."/>
            <person name="Binder M."/>
            <person name="Bloem J."/>
            <person name="Labutti K."/>
            <person name="Salamov A."/>
            <person name="Andreopoulos B."/>
            <person name="Baker S."/>
            <person name="Barry K."/>
            <person name="Bills G."/>
            <person name="Bluhm B."/>
            <person name="Cannon C."/>
            <person name="Castanera R."/>
            <person name="Culley D."/>
            <person name="Daum C."/>
            <person name="Ezra D."/>
            <person name="Gonzalez J."/>
            <person name="Henrissat B."/>
            <person name="Kuo A."/>
            <person name="Liang C."/>
            <person name="Lipzen A."/>
            <person name="Lutzoni F."/>
            <person name="Magnuson J."/>
            <person name="Mondo S."/>
            <person name="Nolan M."/>
            <person name="Ohm R."/>
            <person name="Pangilinan J."/>
            <person name="Park H.-J."/>
            <person name="Ramirez L."/>
            <person name="Alfaro M."/>
            <person name="Sun H."/>
            <person name="Tritt A."/>
            <person name="Yoshinaga Y."/>
            <person name="Zwiers L.-H."/>
            <person name="Turgeon B."/>
            <person name="Goodwin S."/>
            <person name="Spatafora J."/>
            <person name="Crous P."/>
            <person name="Grigoriev I."/>
        </authorList>
    </citation>
    <scope>NUCLEOTIDE SEQUENCE</scope>
    <source>
        <strain evidence="2">CBS 130266</strain>
    </source>
</reference>
<feature type="region of interest" description="Disordered" evidence="1">
    <location>
        <begin position="1"/>
        <end position="92"/>
    </location>
</feature>
<comment type="caution">
    <text evidence="2">The sequence shown here is derived from an EMBL/GenBank/DDBJ whole genome shotgun (WGS) entry which is preliminary data.</text>
</comment>
<name>A0A9P4TTL7_9PEZI</name>
<evidence type="ECO:0000256" key="1">
    <source>
        <dbReference type="SAM" id="MobiDB-lite"/>
    </source>
</evidence>
<gene>
    <name evidence="2" type="ORF">EJ08DRAFT_705697</name>
</gene>
<feature type="compositionally biased region" description="Polar residues" evidence="1">
    <location>
        <begin position="345"/>
        <end position="365"/>
    </location>
</feature>
<dbReference type="Proteomes" id="UP000800235">
    <property type="component" value="Unassembled WGS sequence"/>
</dbReference>
<organism evidence="2 3">
    <name type="scientific">Tothia fuscella</name>
    <dbReference type="NCBI Taxonomy" id="1048955"/>
    <lineage>
        <taxon>Eukaryota</taxon>
        <taxon>Fungi</taxon>
        <taxon>Dikarya</taxon>
        <taxon>Ascomycota</taxon>
        <taxon>Pezizomycotina</taxon>
        <taxon>Dothideomycetes</taxon>
        <taxon>Pleosporomycetidae</taxon>
        <taxon>Venturiales</taxon>
        <taxon>Cylindrosympodiaceae</taxon>
        <taxon>Tothia</taxon>
    </lineage>
</organism>
<dbReference type="EMBL" id="MU007113">
    <property type="protein sequence ID" value="KAF2420157.1"/>
    <property type="molecule type" value="Genomic_DNA"/>
</dbReference>
<proteinExistence type="predicted"/>
<feature type="compositionally biased region" description="Polar residues" evidence="1">
    <location>
        <begin position="398"/>
        <end position="414"/>
    </location>
</feature>
<feature type="compositionally biased region" description="Polar residues" evidence="1">
    <location>
        <begin position="62"/>
        <end position="92"/>
    </location>
</feature>
<accession>A0A9P4TTL7</accession>
<feature type="compositionally biased region" description="Low complexity" evidence="1">
    <location>
        <begin position="38"/>
        <end position="61"/>
    </location>
</feature>
<sequence>MAAHRKLTISMRDRELPSPSKAPLPINQAISGGDNGESASSSCGAISGTSSNSHQQSSSSGFATNFSAGVSSSPHTQHNLTPPSSFGNGYSNPQVGYGQGGCVNQPQQHTITATGILDYHASGRETFYGIVSLTDQTNLHHIYMGTAPARAATTPLGINNQLNNPVLELSDKVNFPEVVKPPGLSNRRSLLLSGLYLSKETVVVSIQPGMTAVTAASHRTRPSELPTQIASLRAEVSLLRNNAPSGGTPCAPVPHSASTTVASPMAAPAPSNKSRARTPVDPEVQVLPIAAGPRNWNSMVEKMEEQEREEFVNNYIDALLLRDFVAHTNAQSKAIRQPAAIFQPNASNSHQTGAKNSHSGNNFTSNPERPERNNPNRSKPVLDRRPGSTFKPRPTSPNPTQTTYAPPQQANSRQATHHGQFPKENCVNAPRHRQRGGYSHREKLKRRKQWLKDHPGEQ</sequence>
<keyword evidence="3" id="KW-1185">Reference proteome</keyword>
<feature type="region of interest" description="Disordered" evidence="1">
    <location>
        <begin position="345"/>
        <end position="458"/>
    </location>
</feature>